<sequence length="166" mass="18333">MIRQATPGDREAISALHLASWQDSYGAELTAAYMTDELPAAMRKKWAARTFRAPELIIVAETDGVLQGFVCAIAHEPMPLIDNLHIRPDLRGQGLGTKLLRVVRDALWVEGHDRAYLTVLESNPDALAFYLANGGHDEGAVDDMLVGRPVRARRIGFDLQTRRAMG</sequence>
<organism evidence="4 5">
    <name type="scientific">Jannaschia donghaensis</name>
    <dbReference type="NCBI Taxonomy" id="420998"/>
    <lineage>
        <taxon>Bacteria</taxon>
        <taxon>Pseudomonadati</taxon>
        <taxon>Pseudomonadota</taxon>
        <taxon>Alphaproteobacteria</taxon>
        <taxon>Rhodobacterales</taxon>
        <taxon>Roseobacteraceae</taxon>
        <taxon>Jannaschia</taxon>
    </lineage>
</organism>
<dbReference type="AlphaFoldDB" id="A0A0M6YKH5"/>
<name>A0A0M6YKH5_9RHOB</name>
<accession>A0A0M6YKH5</accession>
<dbReference type="InterPro" id="IPR016181">
    <property type="entry name" value="Acyl_CoA_acyltransferase"/>
</dbReference>
<dbReference type="RefSeq" id="WP_055084216.1">
    <property type="nucleotide sequence ID" value="NZ_CXSU01000011.1"/>
</dbReference>
<dbReference type="STRING" id="420998.JDO7802_01560"/>
<keyword evidence="2" id="KW-0012">Acyltransferase</keyword>
<dbReference type="EMBL" id="CXSU01000011">
    <property type="protein sequence ID" value="CTQ49546.1"/>
    <property type="molecule type" value="Genomic_DNA"/>
</dbReference>
<keyword evidence="1 4" id="KW-0808">Transferase</keyword>
<evidence type="ECO:0000256" key="2">
    <source>
        <dbReference type="ARBA" id="ARBA00023315"/>
    </source>
</evidence>
<protein>
    <submittedName>
        <fullName evidence="4">Ribosomal-protein-alanine acetyltransferase</fullName>
    </submittedName>
</protein>
<dbReference type="PROSITE" id="PS51186">
    <property type="entry name" value="GNAT"/>
    <property type="match status" value="1"/>
</dbReference>
<dbReference type="PANTHER" id="PTHR43877">
    <property type="entry name" value="AMINOALKYLPHOSPHONATE N-ACETYLTRANSFERASE-RELATED-RELATED"/>
    <property type="match status" value="1"/>
</dbReference>
<proteinExistence type="predicted"/>
<dbReference type="Proteomes" id="UP000049222">
    <property type="component" value="Unassembled WGS sequence"/>
</dbReference>
<evidence type="ECO:0000313" key="5">
    <source>
        <dbReference type="Proteomes" id="UP000049222"/>
    </source>
</evidence>
<evidence type="ECO:0000256" key="1">
    <source>
        <dbReference type="ARBA" id="ARBA00022679"/>
    </source>
</evidence>
<dbReference type="GO" id="GO:0016747">
    <property type="term" value="F:acyltransferase activity, transferring groups other than amino-acyl groups"/>
    <property type="evidence" value="ECO:0007669"/>
    <property type="project" value="InterPro"/>
</dbReference>
<dbReference type="InterPro" id="IPR000182">
    <property type="entry name" value="GNAT_dom"/>
</dbReference>
<feature type="domain" description="N-acetyltransferase" evidence="3">
    <location>
        <begin position="1"/>
        <end position="160"/>
    </location>
</feature>
<gene>
    <name evidence="4" type="ORF">JDO7802_01560</name>
</gene>
<dbReference type="Pfam" id="PF00583">
    <property type="entry name" value="Acetyltransf_1"/>
    <property type="match status" value="1"/>
</dbReference>
<dbReference type="Gene3D" id="3.40.630.30">
    <property type="match status" value="1"/>
</dbReference>
<dbReference type="InterPro" id="IPR050832">
    <property type="entry name" value="Bact_Acetyltransf"/>
</dbReference>
<keyword evidence="5" id="KW-1185">Reference proteome</keyword>
<dbReference type="SUPFAM" id="SSF55729">
    <property type="entry name" value="Acyl-CoA N-acyltransferases (Nat)"/>
    <property type="match status" value="1"/>
</dbReference>
<evidence type="ECO:0000313" key="4">
    <source>
        <dbReference type="EMBL" id="CTQ49546.1"/>
    </source>
</evidence>
<dbReference type="CDD" id="cd04301">
    <property type="entry name" value="NAT_SF"/>
    <property type="match status" value="1"/>
</dbReference>
<evidence type="ECO:0000259" key="3">
    <source>
        <dbReference type="PROSITE" id="PS51186"/>
    </source>
</evidence>
<reference evidence="4 5" key="1">
    <citation type="submission" date="2015-07" db="EMBL/GenBank/DDBJ databases">
        <authorList>
            <person name="Noorani M."/>
        </authorList>
    </citation>
    <scope>NUCLEOTIDE SEQUENCE [LARGE SCALE GENOMIC DNA]</scope>
    <source>
        <strain evidence="4 5">CECT 7802</strain>
    </source>
</reference>